<feature type="domain" description="Glycoside hydrolase 35 catalytic" evidence="7">
    <location>
        <begin position="18"/>
        <end position="316"/>
    </location>
</feature>
<evidence type="ECO:0000256" key="2">
    <source>
        <dbReference type="ARBA" id="ARBA00009809"/>
    </source>
</evidence>
<evidence type="ECO:0000313" key="9">
    <source>
        <dbReference type="EMBL" id="SPD08303.1"/>
    </source>
</evidence>
<feature type="domain" description="Beta-galactosidase beta-sandwich" evidence="8">
    <location>
        <begin position="340"/>
        <end position="394"/>
    </location>
</feature>
<evidence type="ECO:0000256" key="5">
    <source>
        <dbReference type="ARBA" id="ARBA00022801"/>
    </source>
</evidence>
<evidence type="ECO:0000259" key="7">
    <source>
        <dbReference type="Pfam" id="PF01301"/>
    </source>
</evidence>
<dbReference type="InterPro" id="IPR017853">
    <property type="entry name" value="GH"/>
</dbReference>
<dbReference type="PANTHER" id="PTHR23421">
    <property type="entry name" value="BETA-GALACTOSIDASE RELATED"/>
    <property type="match status" value="1"/>
</dbReference>
<sequence>MLATTSFSANVSYDHRALVIDGKRRVLMSGSIHYPRSTPEMWPDLVQKSKDGGLDVIETYLFWNLHEPVRNQEGFGEICEDVADAGLYVHLRIGPYACAEWNYGGFPLWLHFIPGIEFRTDNEPFKAEMKRITDKIVDMMKKEKLYASQGGPIILSQIENEYGNIDSAYGSAAKSYINWAASMATSLNTGVPWVMCQQADAPDPIINTCNGFYCDQFKPNSNQKPKMWTENWSGWFRSFGGAVPYRPVEDLAFAVARFFQLGGTFQNYYMYHGGTNFGRTTGGPFISTSYDYDAPIDEYGLLRQPKWGHLKDVHKAIKLCEGALVATDPTVTSLGTNLEAAVYKTGSTCAAFLANVGTKSDATVNFNGNSYHLPAWSVSILPDCKNVVLNTAKIQTTWIFVIKM</sequence>
<dbReference type="InterPro" id="IPR001944">
    <property type="entry name" value="Glycoside_Hdrlase_35"/>
</dbReference>
<evidence type="ECO:0000256" key="4">
    <source>
        <dbReference type="ARBA" id="ARBA00022729"/>
    </source>
</evidence>
<dbReference type="InterPro" id="IPR031330">
    <property type="entry name" value="Gly_Hdrlase_35_cat"/>
</dbReference>
<dbReference type="GO" id="GO:0005975">
    <property type="term" value="P:carbohydrate metabolic process"/>
    <property type="evidence" value="ECO:0007669"/>
    <property type="project" value="InterPro"/>
</dbReference>
<dbReference type="PRINTS" id="PR00742">
    <property type="entry name" value="GLHYDRLASE35"/>
</dbReference>
<proteinExistence type="inferred from homology"/>
<comment type="catalytic activity">
    <reaction evidence="1">
        <text>Hydrolysis of terminal non-reducing beta-D-galactose residues in beta-D-galactosides.</text>
        <dbReference type="EC" id="3.2.1.23"/>
    </reaction>
</comment>
<gene>
    <name evidence="9" type="ORF">FSB_LOCUS36185</name>
</gene>
<organism evidence="9">
    <name type="scientific">Fagus sylvatica</name>
    <name type="common">Beechnut</name>
    <dbReference type="NCBI Taxonomy" id="28930"/>
    <lineage>
        <taxon>Eukaryota</taxon>
        <taxon>Viridiplantae</taxon>
        <taxon>Streptophyta</taxon>
        <taxon>Embryophyta</taxon>
        <taxon>Tracheophyta</taxon>
        <taxon>Spermatophyta</taxon>
        <taxon>Magnoliopsida</taxon>
        <taxon>eudicotyledons</taxon>
        <taxon>Gunneridae</taxon>
        <taxon>Pentapetalae</taxon>
        <taxon>rosids</taxon>
        <taxon>fabids</taxon>
        <taxon>Fagales</taxon>
        <taxon>Fagaceae</taxon>
        <taxon>Fagus</taxon>
    </lineage>
</organism>
<evidence type="ECO:0000259" key="8">
    <source>
        <dbReference type="Pfam" id="PF17834"/>
    </source>
</evidence>
<dbReference type="AlphaFoldDB" id="A0A2N9H988"/>
<keyword evidence="4" id="KW-0732">Signal</keyword>
<dbReference type="Gene3D" id="3.20.20.80">
    <property type="entry name" value="Glycosidases"/>
    <property type="match status" value="1"/>
</dbReference>
<name>A0A2N9H988_FAGSY</name>
<dbReference type="FunFam" id="3.20.20.80:FF:000006">
    <property type="entry name" value="Beta-galactosidase"/>
    <property type="match status" value="1"/>
</dbReference>
<dbReference type="Pfam" id="PF17834">
    <property type="entry name" value="GHD"/>
    <property type="match status" value="1"/>
</dbReference>
<dbReference type="InterPro" id="IPR019801">
    <property type="entry name" value="Glyco_hydro_35_CS"/>
</dbReference>
<evidence type="ECO:0000256" key="1">
    <source>
        <dbReference type="ARBA" id="ARBA00001412"/>
    </source>
</evidence>
<dbReference type="GO" id="GO:0004565">
    <property type="term" value="F:beta-galactosidase activity"/>
    <property type="evidence" value="ECO:0007669"/>
    <property type="project" value="UniProtKB-EC"/>
</dbReference>
<dbReference type="InterPro" id="IPR041392">
    <property type="entry name" value="GHD"/>
</dbReference>
<dbReference type="Pfam" id="PF01301">
    <property type="entry name" value="Glyco_hydro_35"/>
    <property type="match status" value="1"/>
</dbReference>
<evidence type="ECO:0000256" key="6">
    <source>
        <dbReference type="ARBA" id="ARBA00023295"/>
    </source>
</evidence>
<dbReference type="EMBL" id="OIVN01003029">
    <property type="protein sequence ID" value="SPD08303.1"/>
    <property type="molecule type" value="Genomic_DNA"/>
</dbReference>
<dbReference type="SUPFAM" id="SSF51445">
    <property type="entry name" value="(Trans)glycosidases"/>
    <property type="match status" value="1"/>
</dbReference>
<evidence type="ECO:0000256" key="3">
    <source>
        <dbReference type="ARBA" id="ARBA00012756"/>
    </source>
</evidence>
<dbReference type="FunFam" id="2.60.120.260:FF:000142">
    <property type="entry name" value="Beta-galactosidase"/>
    <property type="match status" value="1"/>
</dbReference>
<protein>
    <recommendedName>
        <fullName evidence="3">beta-galactosidase</fullName>
        <ecNumber evidence="3">3.2.1.23</ecNumber>
    </recommendedName>
</protein>
<accession>A0A2N9H988</accession>
<comment type="similarity">
    <text evidence="2">Belongs to the glycosyl hydrolase 35 family.</text>
</comment>
<keyword evidence="6" id="KW-0326">Glycosidase</keyword>
<dbReference type="EC" id="3.2.1.23" evidence="3"/>
<dbReference type="PROSITE" id="PS01182">
    <property type="entry name" value="GLYCOSYL_HYDROL_F35"/>
    <property type="match status" value="1"/>
</dbReference>
<keyword evidence="5" id="KW-0378">Hydrolase</keyword>
<reference evidence="9" key="1">
    <citation type="submission" date="2018-02" db="EMBL/GenBank/DDBJ databases">
        <authorList>
            <person name="Cohen D.B."/>
            <person name="Kent A.D."/>
        </authorList>
    </citation>
    <scope>NUCLEOTIDE SEQUENCE</scope>
</reference>